<protein>
    <recommendedName>
        <fullName evidence="2">N-acylneuraminate cytidylyltransferase</fullName>
    </recommendedName>
</protein>
<sequence length="196" mass="22673">VHSIEYALNCSQIDEVVVSTDDDKIAKISRKAGARIVNRPPELSTDKATTESAIHHFVNKFNNKPDIIVLLQPTSPYRPKGSLENAITHFTENGFDSLLSITPTHRFFWRAKDDQTVFAEYDYLNRPRRQDMKLDDIRYVENGSLYIFTRKHFDKTGNRLGGKIGYVEWSKEFSQEIDIPLDFDILEKLFLSNSEK</sequence>
<evidence type="ECO:0008006" key="2">
    <source>
        <dbReference type="Google" id="ProtNLM"/>
    </source>
</evidence>
<evidence type="ECO:0000313" key="1">
    <source>
        <dbReference type="EMBL" id="SVA03947.1"/>
    </source>
</evidence>
<dbReference type="Pfam" id="PF02348">
    <property type="entry name" value="CTP_transf_3"/>
    <property type="match status" value="1"/>
</dbReference>
<reference evidence="1" key="1">
    <citation type="submission" date="2018-05" db="EMBL/GenBank/DDBJ databases">
        <authorList>
            <person name="Lanie J.A."/>
            <person name="Ng W.-L."/>
            <person name="Kazmierczak K.M."/>
            <person name="Andrzejewski T.M."/>
            <person name="Davidsen T.M."/>
            <person name="Wayne K.J."/>
            <person name="Tettelin H."/>
            <person name="Glass J.I."/>
            <person name="Rusch D."/>
            <person name="Podicherti R."/>
            <person name="Tsui H.-C.T."/>
            <person name="Winkler M.E."/>
        </authorList>
    </citation>
    <scope>NUCLEOTIDE SEQUENCE</scope>
</reference>
<proteinExistence type="predicted"/>
<accession>A0A381SNJ5</accession>
<dbReference type="AlphaFoldDB" id="A0A381SNJ5"/>
<dbReference type="PANTHER" id="PTHR21485:SF3">
    <property type="entry name" value="N-ACYLNEURAMINATE CYTIDYLYLTRANSFERASE"/>
    <property type="match status" value="1"/>
</dbReference>
<organism evidence="1">
    <name type="scientific">marine metagenome</name>
    <dbReference type="NCBI Taxonomy" id="408172"/>
    <lineage>
        <taxon>unclassified sequences</taxon>
        <taxon>metagenomes</taxon>
        <taxon>ecological metagenomes</taxon>
    </lineage>
</organism>
<dbReference type="GO" id="GO:0008781">
    <property type="term" value="F:N-acylneuraminate cytidylyltransferase activity"/>
    <property type="evidence" value="ECO:0007669"/>
    <property type="project" value="TreeGrafter"/>
</dbReference>
<dbReference type="InterPro" id="IPR050793">
    <property type="entry name" value="CMP-NeuNAc_synthase"/>
</dbReference>
<dbReference type="EMBL" id="UINC01003170">
    <property type="protein sequence ID" value="SVA03947.1"/>
    <property type="molecule type" value="Genomic_DNA"/>
</dbReference>
<gene>
    <name evidence="1" type="ORF">METZ01_LOCUS56801</name>
</gene>
<dbReference type="InterPro" id="IPR003329">
    <property type="entry name" value="Cytidylyl_trans"/>
</dbReference>
<dbReference type="InterPro" id="IPR029044">
    <property type="entry name" value="Nucleotide-diphossugar_trans"/>
</dbReference>
<dbReference type="Gene3D" id="3.90.550.10">
    <property type="entry name" value="Spore Coat Polysaccharide Biosynthesis Protein SpsA, Chain A"/>
    <property type="match status" value="1"/>
</dbReference>
<name>A0A381SNJ5_9ZZZZ</name>
<dbReference type="PANTHER" id="PTHR21485">
    <property type="entry name" value="HAD SUPERFAMILY MEMBERS CMAS AND KDSC"/>
    <property type="match status" value="1"/>
</dbReference>
<dbReference type="SUPFAM" id="SSF53448">
    <property type="entry name" value="Nucleotide-diphospho-sugar transferases"/>
    <property type="match status" value="1"/>
</dbReference>
<feature type="non-terminal residue" evidence="1">
    <location>
        <position position="1"/>
    </location>
</feature>
<dbReference type="CDD" id="cd02513">
    <property type="entry name" value="CMP-NeuAc_Synthase"/>
    <property type="match status" value="1"/>
</dbReference>